<dbReference type="SMART" id="SM00054">
    <property type="entry name" value="EFh"/>
    <property type="match status" value="3"/>
</dbReference>
<feature type="transmembrane region" description="Helical" evidence="4">
    <location>
        <begin position="686"/>
        <end position="706"/>
    </location>
</feature>
<feature type="domain" description="EF-hand" evidence="6">
    <location>
        <begin position="451"/>
        <end position="486"/>
    </location>
</feature>
<keyword evidence="4" id="KW-0812">Transmembrane</keyword>
<dbReference type="SUPFAM" id="SSF47473">
    <property type="entry name" value="EF-hand"/>
    <property type="match status" value="1"/>
</dbReference>
<dbReference type="PROSITE" id="PS50222">
    <property type="entry name" value="EF_HAND_2"/>
    <property type="match status" value="3"/>
</dbReference>
<feature type="signal peptide" evidence="5">
    <location>
        <begin position="1"/>
        <end position="22"/>
    </location>
</feature>
<accession>A0A251TCX1</accession>
<dbReference type="GO" id="GO:0008324">
    <property type="term" value="F:monoatomic cation transmembrane transporter activity"/>
    <property type="evidence" value="ECO:0007669"/>
    <property type="project" value="InterPro"/>
</dbReference>
<evidence type="ECO:0000256" key="2">
    <source>
        <dbReference type="ARBA" id="ARBA00022837"/>
    </source>
</evidence>
<reference evidence="7" key="3">
    <citation type="submission" date="2020-06" db="EMBL/GenBank/DDBJ databases">
        <title>Helianthus annuus Genome sequencing and assembly Release 2.</title>
        <authorList>
            <person name="Gouzy J."/>
            <person name="Langlade N."/>
            <person name="Munos S."/>
        </authorList>
    </citation>
    <scope>NUCLEOTIDE SEQUENCE</scope>
    <source>
        <tissue evidence="7">Leaves</tissue>
    </source>
</reference>
<feature type="transmembrane region" description="Helical" evidence="4">
    <location>
        <begin position="560"/>
        <end position="579"/>
    </location>
</feature>
<reference evidence="7 9" key="1">
    <citation type="journal article" date="2017" name="Nature">
        <title>The sunflower genome provides insights into oil metabolism, flowering and Asterid evolution.</title>
        <authorList>
            <person name="Badouin H."/>
            <person name="Gouzy J."/>
            <person name="Grassa C.J."/>
            <person name="Murat F."/>
            <person name="Staton S.E."/>
            <person name="Cottret L."/>
            <person name="Lelandais-Briere C."/>
            <person name="Owens G.L."/>
            <person name="Carrere S."/>
            <person name="Mayjonade B."/>
            <person name="Legrand L."/>
            <person name="Gill N."/>
            <person name="Kane N.C."/>
            <person name="Bowers J.E."/>
            <person name="Hubner S."/>
            <person name="Bellec A."/>
            <person name="Berard A."/>
            <person name="Berges H."/>
            <person name="Blanchet N."/>
            <person name="Boniface M.C."/>
            <person name="Brunel D."/>
            <person name="Catrice O."/>
            <person name="Chaidir N."/>
            <person name="Claudel C."/>
            <person name="Donnadieu C."/>
            <person name="Faraut T."/>
            <person name="Fievet G."/>
            <person name="Helmstetter N."/>
            <person name="King M."/>
            <person name="Knapp S.J."/>
            <person name="Lai Z."/>
            <person name="Le Paslier M.C."/>
            <person name="Lippi Y."/>
            <person name="Lorenzon L."/>
            <person name="Mandel J.R."/>
            <person name="Marage G."/>
            <person name="Marchand G."/>
            <person name="Marquand E."/>
            <person name="Bret-Mestries E."/>
            <person name="Morien E."/>
            <person name="Nambeesan S."/>
            <person name="Nguyen T."/>
            <person name="Pegot-Espagnet P."/>
            <person name="Pouilly N."/>
            <person name="Raftis F."/>
            <person name="Sallet E."/>
            <person name="Schiex T."/>
            <person name="Thomas J."/>
            <person name="Vandecasteele C."/>
            <person name="Vares D."/>
            <person name="Vear F."/>
            <person name="Vautrin S."/>
            <person name="Crespi M."/>
            <person name="Mangin B."/>
            <person name="Burke J.M."/>
            <person name="Salse J."/>
            <person name="Munos S."/>
            <person name="Vincourt P."/>
            <person name="Rieseberg L.H."/>
            <person name="Langlade N.B."/>
        </authorList>
    </citation>
    <scope>NUCLEOTIDE SEQUENCE [LARGE SCALE GENOMIC DNA]</scope>
    <source>
        <strain evidence="9">cv. SF193</strain>
        <tissue evidence="7">Leaves</tissue>
    </source>
</reference>
<dbReference type="GO" id="GO:0005509">
    <property type="term" value="F:calcium ion binding"/>
    <property type="evidence" value="ECO:0000318"/>
    <property type="project" value="GO_Central"/>
</dbReference>
<evidence type="ECO:0000256" key="4">
    <source>
        <dbReference type="SAM" id="Phobius"/>
    </source>
</evidence>
<keyword evidence="4" id="KW-0472">Membrane</keyword>
<feature type="transmembrane region" description="Helical" evidence="4">
    <location>
        <begin position="233"/>
        <end position="250"/>
    </location>
</feature>
<dbReference type="GO" id="GO:0016020">
    <property type="term" value="C:membrane"/>
    <property type="evidence" value="ECO:0007669"/>
    <property type="project" value="InterPro"/>
</dbReference>
<feature type="transmembrane region" description="Helical" evidence="4">
    <location>
        <begin position="256"/>
        <end position="273"/>
    </location>
</feature>
<feature type="transmembrane region" description="Helical" evidence="4">
    <location>
        <begin position="122"/>
        <end position="143"/>
    </location>
</feature>
<evidence type="ECO:0000313" key="9">
    <source>
        <dbReference type="Proteomes" id="UP000215914"/>
    </source>
</evidence>
<dbReference type="PROSITE" id="PS00018">
    <property type="entry name" value="EF_HAND_1"/>
    <property type="match status" value="3"/>
</dbReference>
<dbReference type="Gramene" id="mRNA:HanXRQr2_Chr11g0511471">
    <property type="protein sequence ID" value="mRNA:HanXRQr2_Chr11g0511471"/>
    <property type="gene ID" value="HanXRQr2_Chr11g0511471"/>
</dbReference>
<keyword evidence="1" id="KW-0050">Antiport</keyword>
<dbReference type="Proteomes" id="UP000215914">
    <property type="component" value="Chromosome 11"/>
</dbReference>
<feature type="transmembrane region" description="Helical" evidence="4">
    <location>
        <begin position="632"/>
        <end position="651"/>
    </location>
</feature>
<evidence type="ECO:0000256" key="3">
    <source>
        <dbReference type="ARBA" id="ARBA00023065"/>
    </source>
</evidence>
<dbReference type="Pfam" id="PF13499">
    <property type="entry name" value="EF-hand_7"/>
    <property type="match status" value="2"/>
</dbReference>
<dbReference type="GO" id="GO:0015297">
    <property type="term" value="F:antiporter activity"/>
    <property type="evidence" value="ECO:0007669"/>
    <property type="project" value="UniProtKB-KW"/>
</dbReference>
<evidence type="ECO:0000313" key="8">
    <source>
        <dbReference type="EMBL" id="OTG08918.1"/>
    </source>
</evidence>
<dbReference type="PANTHER" id="PTHR31503:SF85">
    <property type="entry name" value="CALCIUM-BINDING EF-HAND FAMILY PROTEIN"/>
    <property type="match status" value="1"/>
</dbReference>
<dbReference type="InterPro" id="IPR011992">
    <property type="entry name" value="EF-hand-dom_pair"/>
</dbReference>
<dbReference type="OMA" id="PWIANRS"/>
<dbReference type="Gene3D" id="1.10.238.10">
    <property type="entry name" value="EF-hand"/>
    <property type="match status" value="2"/>
</dbReference>
<feature type="chain" id="PRO_5012625973" evidence="5">
    <location>
        <begin position="23"/>
        <end position="708"/>
    </location>
</feature>
<keyword evidence="9" id="KW-1185">Reference proteome</keyword>
<keyword evidence="1" id="KW-0813">Transport</keyword>
<dbReference type="InterPro" id="IPR002048">
    <property type="entry name" value="EF_hand_dom"/>
</dbReference>
<protein>
    <submittedName>
        <fullName evidence="7">Calcium binding protein</fullName>
    </submittedName>
    <submittedName>
        <fullName evidence="8">Putative EF-hand domain pair</fullName>
    </submittedName>
</protein>
<feature type="transmembrane region" description="Helical" evidence="4">
    <location>
        <begin position="83"/>
        <end position="101"/>
    </location>
</feature>
<dbReference type="InterPro" id="IPR018247">
    <property type="entry name" value="EF_Hand_1_Ca_BS"/>
</dbReference>
<evidence type="ECO:0000256" key="1">
    <source>
        <dbReference type="ARBA" id="ARBA00022449"/>
    </source>
</evidence>
<name>A0A251TCX1_HELAN</name>
<evidence type="ECO:0000313" key="7">
    <source>
        <dbReference type="EMBL" id="KAF5783748.1"/>
    </source>
</evidence>
<dbReference type="InterPro" id="IPR004713">
    <property type="entry name" value="CaH_exchang"/>
</dbReference>
<feature type="domain" description="EF-hand" evidence="6">
    <location>
        <begin position="316"/>
        <end position="351"/>
    </location>
</feature>
<keyword evidence="2" id="KW-0106">Calcium</keyword>
<dbReference type="GO" id="GO:0070588">
    <property type="term" value="P:calcium ion transmembrane transport"/>
    <property type="evidence" value="ECO:0007669"/>
    <property type="project" value="UniProtKB-ARBA"/>
</dbReference>
<dbReference type="PANTHER" id="PTHR31503">
    <property type="entry name" value="VACUOLAR CALCIUM ION TRANSPORTER"/>
    <property type="match status" value="1"/>
</dbReference>
<sequence length="708" mass="80536">MSCIPCLVFTFIMLMMIGMVKGRWLEVEPYSTTSMVSDGIDYDMSHDNSSGYLRISSSSELDGETRCQSIYGFLPCADTMPEGVFLMIMYMYLMMVGEDWMREGNQALFKLLGNYKKIGESVYRVIMALPRIVLVVVAGVVSTESAAQNQVAFGASMYAGSTLINLTLIWGFQIILKRDMLRRKGSLPEHSDHQQNQDLSSTKSYLSLIKHKLSFLDDMGVNIQKETTKVAKIMLRSLIPFATVELVTLVCSPIMILFALVVSGASLISYFAYQIGDPWIANRSLAYLQQEELEERFLFHIKSLVNEDIIKEDGNPNFKELKRIFESVDGNDDNFISQTELEDLIRNVFELQKDGIPMEYAKATIMSNFDDDNSGNISWEEFEKGCKKWMEKCKNVTNSSNSASGNLWKETEKKLIANKKSELAQMDKLMPNMLKQLDREEDGLVTPDRKADKQKIKRLFSKYDKDGDGKLQRDELKKFIKKFHFGISLDRNKIMDNLIAEFSTDGTIDIHEFVEGFARWIEKFIEPDTSIKDPLHKLKTEKNSWELEESPKNTLKPQAAIVYVTFGIGVMYLISGAFMQSVLQFSNAAHIPLHFTSFVVFPIAMNARMIIKALLSTGSRVGKNASLTFFEIYNGLVMANLLGLLTLLITVCMKRLSWTYSNEVLIIMIPCTIVGLFALKRDTYPLWASILAMLLYPISICLYYVMYS</sequence>
<dbReference type="EMBL" id="CM007900">
    <property type="protein sequence ID" value="OTG08918.1"/>
    <property type="molecule type" value="Genomic_DNA"/>
</dbReference>
<keyword evidence="5" id="KW-0732">Signal</keyword>
<dbReference type="AlphaFoldDB" id="A0A251TCX1"/>
<proteinExistence type="predicted"/>
<reference evidence="8" key="2">
    <citation type="submission" date="2017-02" db="EMBL/GenBank/DDBJ databases">
        <title>Sunflower complete genome.</title>
        <authorList>
            <person name="Langlade N."/>
            <person name="Munos S."/>
        </authorList>
    </citation>
    <scope>NUCLEOTIDE SEQUENCE [LARGE SCALE GENOMIC DNA]</scope>
    <source>
        <tissue evidence="8">Leaves</tissue>
    </source>
</reference>
<evidence type="ECO:0000259" key="6">
    <source>
        <dbReference type="PROSITE" id="PS50222"/>
    </source>
</evidence>
<gene>
    <name evidence="8" type="ORF">HannXRQ_Chr11g0347021</name>
    <name evidence="7" type="ORF">HanXRQr2_Chr11g0511471</name>
</gene>
<feature type="transmembrane region" description="Helical" evidence="4">
    <location>
        <begin position="657"/>
        <end position="679"/>
    </location>
</feature>
<dbReference type="InParanoid" id="A0A251TCX1"/>
<keyword evidence="3" id="KW-0406">Ion transport</keyword>
<keyword evidence="4" id="KW-1133">Transmembrane helix</keyword>
<feature type="transmembrane region" description="Helical" evidence="4">
    <location>
        <begin position="591"/>
        <end position="611"/>
    </location>
</feature>
<feature type="domain" description="EF-hand" evidence="6">
    <location>
        <begin position="365"/>
        <end position="392"/>
    </location>
</feature>
<feature type="transmembrane region" description="Helical" evidence="4">
    <location>
        <begin position="155"/>
        <end position="176"/>
    </location>
</feature>
<organism evidence="8 9">
    <name type="scientific">Helianthus annuus</name>
    <name type="common">Common sunflower</name>
    <dbReference type="NCBI Taxonomy" id="4232"/>
    <lineage>
        <taxon>Eukaryota</taxon>
        <taxon>Viridiplantae</taxon>
        <taxon>Streptophyta</taxon>
        <taxon>Embryophyta</taxon>
        <taxon>Tracheophyta</taxon>
        <taxon>Spermatophyta</taxon>
        <taxon>Magnoliopsida</taxon>
        <taxon>eudicotyledons</taxon>
        <taxon>Gunneridae</taxon>
        <taxon>Pentapetalae</taxon>
        <taxon>asterids</taxon>
        <taxon>campanulids</taxon>
        <taxon>Asterales</taxon>
        <taxon>Asteraceae</taxon>
        <taxon>Asteroideae</taxon>
        <taxon>Heliantheae alliance</taxon>
        <taxon>Heliantheae</taxon>
        <taxon>Helianthus</taxon>
    </lineage>
</organism>
<dbReference type="EMBL" id="MNCJ02000326">
    <property type="protein sequence ID" value="KAF5783748.1"/>
    <property type="molecule type" value="Genomic_DNA"/>
</dbReference>
<evidence type="ECO:0000256" key="5">
    <source>
        <dbReference type="SAM" id="SignalP"/>
    </source>
</evidence>